<dbReference type="InterPro" id="IPR028082">
    <property type="entry name" value="Peripla_BP_I"/>
</dbReference>
<dbReference type="AlphaFoldDB" id="A0A4R5UP24"/>
<dbReference type="CDD" id="cd01392">
    <property type="entry name" value="HTH_LacI"/>
    <property type="match status" value="1"/>
</dbReference>
<keyword evidence="7" id="KW-1185">Reference proteome</keyword>
<dbReference type="SUPFAM" id="SSF47413">
    <property type="entry name" value="lambda repressor-like DNA-binding domains"/>
    <property type="match status" value="1"/>
</dbReference>
<evidence type="ECO:0000259" key="5">
    <source>
        <dbReference type="PROSITE" id="PS50932"/>
    </source>
</evidence>
<dbReference type="PROSITE" id="PS50932">
    <property type="entry name" value="HTH_LACI_2"/>
    <property type="match status" value="1"/>
</dbReference>
<dbReference type="InterPro" id="IPR046335">
    <property type="entry name" value="LacI/GalR-like_sensor"/>
</dbReference>
<evidence type="ECO:0000313" key="6">
    <source>
        <dbReference type="EMBL" id="TDK39661.1"/>
    </source>
</evidence>
<gene>
    <name evidence="6" type="ORF">E2F50_06040</name>
</gene>
<dbReference type="SMART" id="SM00354">
    <property type="entry name" value="HTH_LACI"/>
    <property type="match status" value="1"/>
</dbReference>
<dbReference type="RefSeq" id="WP_133315107.1">
    <property type="nucleotide sequence ID" value="NZ_SMTL01000001.1"/>
</dbReference>
<dbReference type="EMBL" id="SMTL01000001">
    <property type="protein sequence ID" value="TDK39661.1"/>
    <property type="molecule type" value="Genomic_DNA"/>
</dbReference>
<keyword evidence="4" id="KW-0804">Transcription</keyword>
<keyword evidence="3 6" id="KW-0238">DNA-binding</keyword>
<proteinExistence type="predicted"/>
<accession>A0A4R5UP24</accession>
<dbReference type="Gene3D" id="1.10.260.40">
    <property type="entry name" value="lambda repressor-like DNA-binding domains"/>
    <property type="match status" value="1"/>
</dbReference>
<evidence type="ECO:0000256" key="4">
    <source>
        <dbReference type="ARBA" id="ARBA00023163"/>
    </source>
</evidence>
<name>A0A4R5UP24_9HYPH</name>
<evidence type="ECO:0000256" key="1">
    <source>
        <dbReference type="ARBA" id="ARBA00022491"/>
    </source>
</evidence>
<dbReference type="Proteomes" id="UP000295238">
    <property type="component" value="Unassembled WGS sequence"/>
</dbReference>
<evidence type="ECO:0000256" key="3">
    <source>
        <dbReference type="ARBA" id="ARBA00023125"/>
    </source>
</evidence>
<keyword evidence="1" id="KW-0678">Repressor</keyword>
<keyword evidence="2" id="KW-0805">Transcription regulation</keyword>
<reference evidence="6 7" key="1">
    <citation type="submission" date="2019-03" db="EMBL/GenBank/DDBJ databases">
        <title>Rhizobium sp. nov., an bacterium isolated from biocrust in Mu Us Desert.</title>
        <authorList>
            <person name="Lixiong L."/>
        </authorList>
    </citation>
    <scope>NUCLEOTIDE SEQUENCE [LARGE SCALE GENOMIC DNA]</scope>
    <source>
        <strain evidence="6 7">SPY-1</strain>
    </source>
</reference>
<dbReference type="PANTHER" id="PTHR30146:SF148">
    <property type="entry name" value="HTH-TYPE TRANSCRIPTIONAL REPRESSOR PURR-RELATED"/>
    <property type="match status" value="1"/>
</dbReference>
<evidence type="ECO:0000256" key="2">
    <source>
        <dbReference type="ARBA" id="ARBA00023015"/>
    </source>
</evidence>
<dbReference type="GO" id="GO:0003700">
    <property type="term" value="F:DNA-binding transcription factor activity"/>
    <property type="evidence" value="ECO:0007669"/>
    <property type="project" value="TreeGrafter"/>
</dbReference>
<feature type="domain" description="HTH lacI-type" evidence="5">
    <location>
        <begin position="2"/>
        <end position="53"/>
    </location>
</feature>
<sequence length="329" mass="34612">MATLQQVASRAGCSLATASRVLNRNGPVSDIMVRKVRRAAAELGYRPASTVAGKGGRRPVIGVLIPSITNPVFSSSLSSIENRMLVAGHGVLIAQSHYDPAREADAVAALLNDRPTGLILTLCDASASRLLSPSLPPTVLLNNMPTSSFPAAVTVNNHRAGRELTELLLGLGHRRILFVSGTFSASDRARARHEGYRLAMIEYDLDPLDAVQVPFVGGYDQLDLSAALTAFSPSAIIASNDLLAFGVIGALRREGLAVPRDISVAGFDGIAIGRLMDPPLTTIEMPDASMGATAASLLLDMAENAAPVRHLEVAHVLRRGGTVRDITGT</sequence>
<dbReference type="Pfam" id="PF00356">
    <property type="entry name" value="LacI"/>
    <property type="match status" value="1"/>
</dbReference>
<organism evidence="6 7">
    <name type="scientific">Rhizobium deserti</name>
    <dbReference type="NCBI Taxonomy" id="2547961"/>
    <lineage>
        <taxon>Bacteria</taxon>
        <taxon>Pseudomonadati</taxon>
        <taxon>Pseudomonadota</taxon>
        <taxon>Alphaproteobacteria</taxon>
        <taxon>Hyphomicrobiales</taxon>
        <taxon>Rhizobiaceae</taxon>
        <taxon>Rhizobium/Agrobacterium group</taxon>
        <taxon>Rhizobium</taxon>
    </lineage>
</organism>
<dbReference type="GO" id="GO:0000976">
    <property type="term" value="F:transcription cis-regulatory region binding"/>
    <property type="evidence" value="ECO:0007669"/>
    <property type="project" value="TreeGrafter"/>
</dbReference>
<dbReference type="OrthoDB" id="7170131at2"/>
<dbReference type="Gene3D" id="3.40.50.2300">
    <property type="match status" value="2"/>
</dbReference>
<comment type="caution">
    <text evidence="6">The sequence shown here is derived from an EMBL/GenBank/DDBJ whole genome shotgun (WGS) entry which is preliminary data.</text>
</comment>
<protein>
    <submittedName>
        <fullName evidence="6">LacI family DNA-binding transcriptional regulator</fullName>
    </submittedName>
</protein>
<dbReference type="InterPro" id="IPR010982">
    <property type="entry name" value="Lambda_DNA-bd_dom_sf"/>
</dbReference>
<dbReference type="PANTHER" id="PTHR30146">
    <property type="entry name" value="LACI-RELATED TRANSCRIPTIONAL REPRESSOR"/>
    <property type="match status" value="1"/>
</dbReference>
<dbReference type="Pfam" id="PF13377">
    <property type="entry name" value="Peripla_BP_3"/>
    <property type="match status" value="1"/>
</dbReference>
<dbReference type="SUPFAM" id="SSF53822">
    <property type="entry name" value="Periplasmic binding protein-like I"/>
    <property type="match status" value="1"/>
</dbReference>
<evidence type="ECO:0000313" key="7">
    <source>
        <dbReference type="Proteomes" id="UP000295238"/>
    </source>
</evidence>
<dbReference type="InterPro" id="IPR000843">
    <property type="entry name" value="HTH_LacI"/>
</dbReference>